<dbReference type="GO" id="GO:0008889">
    <property type="term" value="F:glycerophosphodiester phosphodiesterase activity"/>
    <property type="evidence" value="ECO:0007669"/>
    <property type="project" value="UniProtKB-EC"/>
</dbReference>
<keyword evidence="3" id="KW-1185">Reference proteome</keyword>
<dbReference type="PANTHER" id="PTHR46211">
    <property type="entry name" value="GLYCEROPHOSPHORYL DIESTER PHOSPHODIESTERASE"/>
    <property type="match status" value="1"/>
</dbReference>
<protein>
    <submittedName>
        <fullName evidence="2">Glycerophosphodiester phosphodiesterase</fullName>
        <ecNumber evidence="2">3.1.4.46</ecNumber>
    </submittedName>
</protein>
<dbReference type="PANTHER" id="PTHR46211:SF1">
    <property type="entry name" value="GLYCEROPHOSPHODIESTER PHOSPHODIESTERASE, CYTOPLASMIC"/>
    <property type="match status" value="1"/>
</dbReference>
<dbReference type="PROSITE" id="PS50007">
    <property type="entry name" value="PIPLC_X_DOMAIN"/>
    <property type="match status" value="1"/>
</dbReference>
<dbReference type="Pfam" id="PF03009">
    <property type="entry name" value="GDPD"/>
    <property type="match status" value="1"/>
</dbReference>
<evidence type="ECO:0000259" key="1">
    <source>
        <dbReference type="PROSITE" id="PS51704"/>
    </source>
</evidence>
<accession>A0A6C2CLS4</accession>
<sequence length="244" mass="25670">MPDWGWPAVIAHRCGGALAPENTLAGLGIAARLGCRAVEFDVMLSRDSVPVLIHDETLDRTAARSGHVARLAAEELLATDVGRCFHSAFAGESIPSLQLALDACRRLGLAVNVEIKPATGCEVDTGRVVGCVLKEMQPALRPQILLSSFSADALAAAAAEVPDVPRGLLVDRFSPQALLTAGRLDCVSLNLGRKHLDAAQILAARDAGFKVLVYTVNALPEARQLAAWGVAGVFSDRPDLLLPG</sequence>
<gene>
    <name evidence="2" type="primary">ugpQ</name>
    <name evidence="2" type="ORF">ETQ85_15650</name>
</gene>
<dbReference type="EC" id="3.1.4.46" evidence="2"/>
<dbReference type="Proteomes" id="UP000389128">
    <property type="component" value="Unassembled WGS sequence"/>
</dbReference>
<evidence type="ECO:0000313" key="3">
    <source>
        <dbReference type="Proteomes" id="UP000389128"/>
    </source>
</evidence>
<dbReference type="AlphaFoldDB" id="A0A6C2CLS4"/>
<dbReference type="InterPro" id="IPR030395">
    <property type="entry name" value="GP_PDE_dom"/>
</dbReference>
<feature type="domain" description="GP-PDE" evidence="1">
    <location>
        <begin position="7"/>
        <end position="244"/>
    </location>
</feature>
<comment type="caution">
    <text evidence="2">The sequence shown here is derived from an EMBL/GenBank/DDBJ whole genome shotgun (WGS) entry which is preliminary data.</text>
</comment>
<evidence type="ECO:0000313" key="2">
    <source>
        <dbReference type="EMBL" id="TYC55147.1"/>
    </source>
</evidence>
<dbReference type="EMBL" id="SDKK01000014">
    <property type="protein sequence ID" value="TYC55147.1"/>
    <property type="molecule type" value="Genomic_DNA"/>
</dbReference>
<reference evidence="2 3" key="1">
    <citation type="submission" date="2019-01" db="EMBL/GenBank/DDBJ databases">
        <title>Zoogloea oleivorans genome sequencing and assembly.</title>
        <authorList>
            <person name="Tancsics A."/>
            <person name="Farkas M."/>
            <person name="Kriszt B."/>
            <person name="Maroti G."/>
            <person name="Horvath B."/>
        </authorList>
    </citation>
    <scope>NUCLEOTIDE SEQUENCE [LARGE SCALE GENOMIC DNA]</scope>
    <source>
        <strain evidence="2 3">Buc</strain>
    </source>
</reference>
<proteinExistence type="predicted"/>
<dbReference type="OrthoDB" id="9795622at2"/>
<dbReference type="PROSITE" id="PS51704">
    <property type="entry name" value="GP_PDE"/>
    <property type="match status" value="1"/>
</dbReference>
<dbReference type="RefSeq" id="WP_148580007.1">
    <property type="nucleotide sequence ID" value="NZ_JAVEUW010000078.1"/>
</dbReference>
<dbReference type="InterPro" id="IPR017946">
    <property type="entry name" value="PLC-like_Pdiesterase_TIM-brl"/>
</dbReference>
<dbReference type="NCBIfam" id="NF006989">
    <property type="entry name" value="PRK09454.1"/>
    <property type="match status" value="1"/>
</dbReference>
<organism evidence="2 3">
    <name type="scientific">Zoogloea oleivorans</name>
    <dbReference type="NCBI Taxonomy" id="1552750"/>
    <lineage>
        <taxon>Bacteria</taxon>
        <taxon>Pseudomonadati</taxon>
        <taxon>Pseudomonadota</taxon>
        <taxon>Betaproteobacteria</taxon>
        <taxon>Rhodocyclales</taxon>
        <taxon>Zoogloeaceae</taxon>
        <taxon>Zoogloea</taxon>
    </lineage>
</organism>
<name>A0A6C2CLS4_9RHOO</name>
<dbReference type="GO" id="GO:0006629">
    <property type="term" value="P:lipid metabolic process"/>
    <property type="evidence" value="ECO:0007669"/>
    <property type="project" value="InterPro"/>
</dbReference>
<dbReference type="Gene3D" id="3.20.20.190">
    <property type="entry name" value="Phosphatidylinositol (PI) phosphodiesterase"/>
    <property type="match status" value="1"/>
</dbReference>
<keyword evidence="2" id="KW-0378">Hydrolase</keyword>
<dbReference type="SUPFAM" id="SSF51695">
    <property type="entry name" value="PLC-like phosphodiesterases"/>
    <property type="match status" value="1"/>
</dbReference>